<keyword evidence="2" id="KW-1185">Reference proteome</keyword>
<reference evidence="1" key="1">
    <citation type="submission" date="2020-01" db="EMBL/GenBank/DDBJ databases">
        <authorList>
            <consortium name="DOE Joint Genome Institute"/>
            <person name="Haridas S."/>
            <person name="Albert R."/>
            <person name="Binder M."/>
            <person name="Bloem J."/>
            <person name="Labutti K."/>
            <person name="Salamov A."/>
            <person name="Andreopoulos B."/>
            <person name="Baker S.E."/>
            <person name="Barry K."/>
            <person name="Bills G."/>
            <person name="Bluhm B.H."/>
            <person name="Cannon C."/>
            <person name="Castanera R."/>
            <person name="Culley D.E."/>
            <person name="Daum C."/>
            <person name="Ezra D."/>
            <person name="Gonzalez J.B."/>
            <person name="Henrissat B."/>
            <person name="Kuo A."/>
            <person name="Liang C."/>
            <person name="Lipzen A."/>
            <person name="Lutzoni F."/>
            <person name="Magnuson J."/>
            <person name="Mondo S."/>
            <person name="Nolan M."/>
            <person name="Ohm R."/>
            <person name="Pangilinan J."/>
            <person name="Park H.-J."/>
            <person name="Ramirez L."/>
            <person name="Alfaro M."/>
            <person name="Sun H."/>
            <person name="Tritt A."/>
            <person name="Yoshinaga Y."/>
            <person name="Zwiers L.-H."/>
            <person name="Turgeon B.G."/>
            <person name="Goodwin S.B."/>
            <person name="Spatafora J.W."/>
            <person name="Crous P.W."/>
            <person name="Grigoriev I.V."/>
        </authorList>
    </citation>
    <scope>NUCLEOTIDE SEQUENCE</scope>
    <source>
        <strain evidence="1">IPT5</strain>
    </source>
</reference>
<organism evidence="1 2">
    <name type="scientific">Plenodomus tracheiphilus IPT5</name>
    <dbReference type="NCBI Taxonomy" id="1408161"/>
    <lineage>
        <taxon>Eukaryota</taxon>
        <taxon>Fungi</taxon>
        <taxon>Dikarya</taxon>
        <taxon>Ascomycota</taxon>
        <taxon>Pezizomycotina</taxon>
        <taxon>Dothideomycetes</taxon>
        <taxon>Pleosporomycetidae</taxon>
        <taxon>Pleosporales</taxon>
        <taxon>Pleosporineae</taxon>
        <taxon>Leptosphaeriaceae</taxon>
        <taxon>Plenodomus</taxon>
    </lineage>
</organism>
<dbReference type="GO" id="GO:0016787">
    <property type="term" value="F:hydrolase activity"/>
    <property type="evidence" value="ECO:0007669"/>
    <property type="project" value="UniProtKB-KW"/>
</dbReference>
<dbReference type="GO" id="GO:0030638">
    <property type="term" value="P:polyketide metabolic process"/>
    <property type="evidence" value="ECO:0007669"/>
    <property type="project" value="InterPro"/>
</dbReference>
<dbReference type="EMBL" id="MU006347">
    <property type="protein sequence ID" value="KAF2845399.1"/>
    <property type="molecule type" value="Genomic_DNA"/>
</dbReference>
<dbReference type="PANTHER" id="PTHR38436">
    <property type="entry name" value="POLYKETIDE CYCLASE SNOAL-LIKE DOMAIN"/>
    <property type="match status" value="1"/>
</dbReference>
<dbReference type="AlphaFoldDB" id="A0A6A7AT23"/>
<accession>A0A6A7AT23</accession>
<sequence>MSITSFEPQQRRFLHFNSGHPRIYFTSSIPLSEKDIITWTEEGFSPQYLPYDPAQSATYTRTLKSLHENLALGENYALVAYGDAATVVLRIAQKPLAKCCAVIAFYPKELPESKIKYPNAKALQVHVAGLSPGSAGARAEMYEWGLYRYEKCALGFAEPASKSYKEVEANLAYARTLACVRRGFNRHVDLEPVTQGLWDAKYMDDVPERASMSIVRGMSQNSPHITIFPTLEGGVGRKKLEEFYREFFVPSLVEDFDIRLVSRTVGVNRVVDEMVVSFTHDDEVDWILPGVPPTDKFVQVPMVSVVAVVGGKLVSEHMYWDQASVLMQVGLLDPKLVPTALKSKGLKELPVTGAEAAKQLVEPQQRRYNKLLKEHGLMDGL</sequence>
<dbReference type="SUPFAM" id="SSF54427">
    <property type="entry name" value="NTF2-like"/>
    <property type="match status" value="1"/>
</dbReference>
<evidence type="ECO:0000313" key="2">
    <source>
        <dbReference type="Proteomes" id="UP000799423"/>
    </source>
</evidence>
<proteinExistence type="predicted"/>
<protein>
    <submittedName>
        <fullName evidence="1">Dienelactone hydrolase-like protein</fullName>
    </submittedName>
</protein>
<keyword evidence="1" id="KW-0378">Hydrolase</keyword>
<dbReference type="PANTHER" id="PTHR38436:SF3">
    <property type="entry name" value="CARBOXYMETHYLENEBUTENOLIDASE-RELATED"/>
    <property type="match status" value="1"/>
</dbReference>
<dbReference type="Gene3D" id="3.10.450.50">
    <property type="match status" value="1"/>
</dbReference>
<gene>
    <name evidence="1" type="ORF">T440DRAFT_276329</name>
</gene>
<name>A0A6A7AT23_9PLEO</name>
<dbReference type="InterPro" id="IPR009959">
    <property type="entry name" value="Cyclase_SnoaL-like"/>
</dbReference>
<evidence type="ECO:0000313" key="1">
    <source>
        <dbReference type="EMBL" id="KAF2845399.1"/>
    </source>
</evidence>
<dbReference type="InterPro" id="IPR032710">
    <property type="entry name" value="NTF2-like_dom_sf"/>
</dbReference>
<dbReference type="OrthoDB" id="5440at2759"/>
<dbReference type="Proteomes" id="UP000799423">
    <property type="component" value="Unassembled WGS sequence"/>
</dbReference>